<evidence type="ECO:0008006" key="3">
    <source>
        <dbReference type="Google" id="ProtNLM"/>
    </source>
</evidence>
<evidence type="ECO:0000313" key="1">
    <source>
        <dbReference type="EMBL" id="MBC5834560.1"/>
    </source>
</evidence>
<keyword evidence="2" id="KW-1185">Reference proteome</keyword>
<reference evidence="1 2" key="1">
    <citation type="submission" date="2020-08" db="EMBL/GenBank/DDBJ databases">
        <title>Description of novel Flavobacterium F-408 isolate.</title>
        <authorList>
            <person name="Saticioglu I.B."/>
            <person name="Duman M."/>
            <person name="Altun S."/>
        </authorList>
    </citation>
    <scope>NUCLEOTIDE SEQUENCE [LARGE SCALE GENOMIC DNA]</scope>
    <source>
        <strain evidence="1 2">F-408</strain>
    </source>
</reference>
<sequence>MKILSAIAIILFLFSCKTKIEKTNSNSTKFDTILMLTEKDTFKVLSGDWKYTFDMYSKSDSIEINNFYSEPFVKMININNQKVGIVIENSLLKLYHQKEGYFQQTSKDSLEGVNWKIKKSDLNFDGNTDIVLSEVEGAHGNSFTTALIFDTKTNTFVHKKCFDLPNLEIDNKKKQLRTKWYSSACGNSKKAIFITTIDSIELLESINYFDSECGGKGNEKRYLIFTEKKTKSKVVKDSILLKPKEAWNFFEQSLWNTKNEW</sequence>
<accession>A0ABR7IXQ7</accession>
<dbReference type="Proteomes" id="UP000605990">
    <property type="component" value="Unassembled WGS sequence"/>
</dbReference>
<organism evidence="1 2">
    <name type="scientific">Flavobacterium bernardetii</name>
    <dbReference type="NCBI Taxonomy" id="2813823"/>
    <lineage>
        <taxon>Bacteria</taxon>
        <taxon>Pseudomonadati</taxon>
        <taxon>Bacteroidota</taxon>
        <taxon>Flavobacteriia</taxon>
        <taxon>Flavobacteriales</taxon>
        <taxon>Flavobacteriaceae</taxon>
        <taxon>Flavobacterium</taxon>
    </lineage>
</organism>
<protein>
    <recommendedName>
        <fullName evidence="3">VCBS repeat-containing protein</fullName>
    </recommendedName>
</protein>
<evidence type="ECO:0000313" key="2">
    <source>
        <dbReference type="Proteomes" id="UP000605990"/>
    </source>
</evidence>
<name>A0ABR7IXQ7_9FLAO</name>
<dbReference type="NCBIfam" id="NF047539">
    <property type="entry name" value="XAC2610_fam"/>
    <property type="match status" value="1"/>
</dbReference>
<dbReference type="EMBL" id="JACRUN010000003">
    <property type="protein sequence ID" value="MBC5834560.1"/>
    <property type="molecule type" value="Genomic_DNA"/>
</dbReference>
<proteinExistence type="predicted"/>
<dbReference type="RefSeq" id="WP_166127071.1">
    <property type="nucleotide sequence ID" value="NZ_JAANOQ010000004.1"/>
</dbReference>
<dbReference type="PROSITE" id="PS51257">
    <property type="entry name" value="PROKAR_LIPOPROTEIN"/>
    <property type="match status" value="1"/>
</dbReference>
<gene>
    <name evidence="1" type="ORF">H8R27_06635</name>
</gene>
<dbReference type="InterPro" id="IPR058087">
    <property type="entry name" value="XAC2610_dom"/>
</dbReference>
<comment type="caution">
    <text evidence="1">The sequence shown here is derived from an EMBL/GenBank/DDBJ whole genome shotgun (WGS) entry which is preliminary data.</text>
</comment>